<dbReference type="Gene3D" id="2.40.50.40">
    <property type="match status" value="1"/>
</dbReference>
<name>A0ABV0TR97_9TELE</name>
<comment type="caution">
    <text evidence="3">The sequence shown here is derived from an EMBL/GenBank/DDBJ whole genome shotgun (WGS) entry which is preliminary data.</text>
</comment>
<evidence type="ECO:0000256" key="1">
    <source>
        <dbReference type="ARBA" id="ARBA00022514"/>
    </source>
</evidence>
<feature type="domain" description="Chemokine interleukin-8-like" evidence="2">
    <location>
        <begin position="45"/>
        <end position="68"/>
    </location>
</feature>
<dbReference type="Pfam" id="PF00048">
    <property type="entry name" value="IL8"/>
    <property type="match status" value="1"/>
</dbReference>
<gene>
    <name evidence="3" type="ORF">ILYODFUR_035338</name>
</gene>
<keyword evidence="1" id="KW-0202">Cytokine</keyword>
<proteinExistence type="predicted"/>
<evidence type="ECO:0000313" key="3">
    <source>
        <dbReference type="EMBL" id="MEQ2234822.1"/>
    </source>
</evidence>
<organism evidence="3 4">
    <name type="scientific">Ilyodon furcidens</name>
    <name type="common">goldbreast splitfin</name>
    <dbReference type="NCBI Taxonomy" id="33524"/>
    <lineage>
        <taxon>Eukaryota</taxon>
        <taxon>Metazoa</taxon>
        <taxon>Chordata</taxon>
        <taxon>Craniata</taxon>
        <taxon>Vertebrata</taxon>
        <taxon>Euteleostomi</taxon>
        <taxon>Actinopterygii</taxon>
        <taxon>Neopterygii</taxon>
        <taxon>Teleostei</taxon>
        <taxon>Neoteleostei</taxon>
        <taxon>Acanthomorphata</taxon>
        <taxon>Ovalentaria</taxon>
        <taxon>Atherinomorphae</taxon>
        <taxon>Cyprinodontiformes</taxon>
        <taxon>Goodeidae</taxon>
        <taxon>Ilyodon</taxon>
    </lineage>
</organism>
<dbReference type="EMBL" id="JAHRIQ010041446">
    <property type="protein sequence ID" value="MEQ2234822.1"/>
    <property type="molecule type" value="Genomic_DNA"/>
</dbReference>
<dbReference type="Proteomes" id="UP001482620">
    <property type="component" value="Unassembled WGS sequence"/>
</dbReference>
<reference evidence="3 4" key="1">
    <citation type="submission" date="2021-06" db="EMBL/GenBank/DDBJ databases">
        <authorList>
            <person name="Palmer J.M."/>
        </authorList>
    </citation>
    <scope>NUCLEOTIDE SEQUENCE [LARGE SCALE GENOMIC DNA]</scope>
    <source>
        <strain evidence="4">if_2019</strain>
        <tissue evidence="3">Muscle</tissue>
    </source>
</reference>
<accession>A0ABV0TR97</accession>
<protein>
    <recommendedName>
        <fullName evidence="2">Chemokine interleukin-8-like domain-containing protein</fullName>
    </recommendedName>
</protein>
<sequence>MNAAHVFLLYILGATLLSTVLCTSKIIVILGLQLLLLQAIKCLVTAQKGRHICVDPSLPWVENIIKKLDENDLK</sequence>
<dbReference type="InterPro" id="IPR001811">
    <property type="entry name" value="Chemokine_IL8-like_dom"/>
</dbReference>
<evidence type="ECO:0000259" key="2">
    <source>
        <dbReference type="Pfam" id="PF00048"/>
    </source>
</evidence>
<keyword evidence="4" id="KW-1185">Reference proteome</keyword>
<dbReference type="InterPro" id="IPR036048">
    <property type="entry name" value="Interleukin_8-like_sf"/>
</dbReference>
<dbReference type="SUPFAM" id="SSF54117">
    <property type="entry name" value="Interleukin 8-like chemokines"/>
    <property type="match status" value="1"/>
</dbReference>
<evidence type="ECO:0000313" key="4">
    <source>
        <dbReference type="Proteomes" id="UP001482620"/>
    </source>
</evidence>